<dbReference type="RefSeq" id="WP_344718193.1">
    <property type="nucleotide sequence ID" value="NZ_BAAAUS010000001.1"/>
</dbReference>
<evidence type="ECO:0000256" key="2">
    <source>
        <dbReference type="SAM" id="Phobius"/>
    </source>
</evidence>
<sequence length="316" mass="33958">MARTRTHGRTRGRLGFGRRSGRTTPGMGAVEFFTRPEQNVVLQVLGFIVRIRAELLVATIIVVVFVQLRDLFTPDDPASAGGVDTTDPTSVTDGSGSLDGGSWAVITMVALALLTLAIPVSRRYLVRRGWCVTTRHRMRSCFAQTRTMTHHGRMPFLWWSRPSPVGERVRVWLPAGLSVKDLERVTAELATACWAREVRVTGSRSQAASVVVEVVRRDPLASSTVLTPAVINDLDTDKVDGDDNEGVITPLPDRASLRPVPPADPHSAPAAGGPRSTRKTPATVPARTNGASTSGTPDDSDDPVTGFGGVDVSDYV</sequence>
<keyword evidence="4" id="KW-1185">Reference proteome</keyword>
<name>A0ABW4ETC9_9PSEU</name>
<dbReference type="EMBL" id="JBHUCO010000015">
    <property type="protein sequence ID" value="MFD1518903.1"/>
    <property type="molecule type" value="Genomic_DNA"/>
</dbReference>
<feature type="region of interest" description="Disordered" evidence="1">
    <location>
        <begin position="1"/>
        <end position="23"/>
    </location>
</feature>
<feature type="region of interest" description="Disordered" evidence="1">
    <location>
        <begin position="234"/>
        <end position="316"/>
    </location>
</feature>
<protein>
    <submittedName>
        <fullName evidence="3">Uncharacterized protein</fullName>
    </submittedName>
</protein>
<gene>
    <name evidence="3" type="ORF">ACFSJD_15510</name>
</gene>
<keyword evidence="2" id="KW-0812">Transmembrane</keyword>
<feature type="transmembrane region" description="Helical" evidence="2">
    <location>
        <begin position="40"/>
        <end position="66"/>
    </location>
</feature>
<accession>A0ABW4ETC9</accession>
<keyword evidence="2" id="KW-1133">Transmembrane helix</keyword>
<proteinExistence type="predicted"/>
<dbReference type="Proteomes" id="UP001597114">
    <property type="component" value="Unassembled WGS sequence"/>
</dbReference>
<keyword evidence="2" id="KW-0472">Membrane</keyword>
<comment type="caution">
    <text evidence="3">The sequence shown here is derived from an EMBL/GenBank/DDBJ whole genome shotgun (WGS) entry which is preliminary data.</text>
</comment>
<feature type="compositionally biased region" description="Basic residues" evidence="1">
    <location>
        <begin position="1"/>
        <end position="12"/>
    </location>
</feature>
<evidence type="ECO:0000313" key="4">
    <source>
        <dbReference type="Proteomes" id="UP001597114"/>
    </source>
</evidence>
<feature type="transmembrane region" description="Helical" evidence="2">
    <location>
        <begin position="100"/>
        <end position="120"/>
    </location>
</feature>
<evidence type="ECO:0000313" key="3">
    <source>
        <dbReference type="EMBL" id="MFD1518903.1"/>
    </source>
</evidence>
<organism evidence="3 4">
    <name type="scientific">Pseudonocardia yunnanensis</name>
    <dbReference type="NCBI Taxonomy" id="58107"/>
    <lineage>
        <taxon>Bacteria</taxon>
        <taxon>Bacillati</taxon>
        <taxon>Actinomycetota</taxon>
        <taxon>Actinomycetes</taxon>
        <taxon>Pseudonocardiales</taxon>
        <taxon>Pseudonocardiaceae</taxon>
        <taxon>Pseudonocardia</taxon>
    </lineage>
</organism>
<evidence type="ECO:0000256" key="1">
    <source>
        <dbReference type="SAM" id="MobiDB-lite"/>
    </source>
</evidence>
<reference evidence="4" key="1">
    <citation type="journal article" date="2019" name="Int. J. Syst. Evol. Microbiol.">
        <title>The Global Catalogue of Microorganisms (GCM) 10K type strain sequencing project: providing services to taxonomists for standard genome sequencing and annotation.</title>
        <authorList>
            <consortium name="The Broad Institute Genomics Platform"/>
            <consortium name="The Broad Institute Genome Sequencing Center for Infectious Disease"/>
            <person name="Wu L."/>
            <person name="Ma J."/>
        </authorList>
    </citation>
    <scope>NUCLEOTIDE SEQUENCE [LARGE SCALE GENOMIC DNA]</scope>
    <source>
        <strain evidence="4">CCM 7043</strain>
    </source>
</reference>